<dbReference type="GeneID" id="40321967"/>
<dbReference type="InterPro" id="IPR007074">
    <property type="entry name" value="LicD/FKTN/FKRP_NTP_transf"/>
</dbReference>
<dbReference type="Pfam" id="PF04991">
    <property type="entry name" value="LicD"/>
    <property type="match status" value="1"/>
</dbReference>
<dbReference type="EMBL" id="MKKU01000766">
    <property type="protein sequence ID" value="RNF02573.1"/>
    <property type="molecule type" value="Genomic_DNA"/>
</dbReference>
<dbReference type="Proteomes" id="UP000284403">
    <property type="component" value="Unassembled WGS sequence"/>
</dbReference>
<name>A0A3S5IQV2_9TRYP</name>
<dbReference type="AlphaFoldDB" id="A0A3S5IQV2"/>
<evidence type="ECO:0000256" key="1">
    <source>
        <dbReference type="SAM" id="MobiDB-lite"/>
    </source>
</evidence>
<comment type="caution">
    <text evidence="3">The sequence shown here is derived from an EMBL/GenBank/DDBJ whole genome shotgun (WGS) entry which is preliminary data.</text>
</comment>
<dbReference type="GO" id="GO:0009100">
    <property type="term" value="P:glycoprotein metabolic process"/>
    <property type="evidence" value="ECO:0007669"/>
    <property type="project" value="UniProtKB-ARBA"/>
</dbReference>
<protein>
    <recommendedName>
        <fullName evidence="2">LicD/FKTN/FKRP nucleotidyltransferase domain-containing protein</fullName>
    </recommendedName>
</protein>
<evidence type="ECO:0000313" key="3">
    <source>
        <dbReference type="EMBL" id="RNF02573.1"/>
    </source>
</evidence>
<reference evidence="3 4" key="1">
    <citation type="journal article" date="2018" name="BMC Genomics">
        <title>Genomic comparison of Trypanosoma conorhini and Trypanosoma rangeli to Trypanosoma cruzi strains of high and low virulence.</title>
        <authorList>
            <person name="Bradwell K.R."/>
            <person name="Koparde V.N."/>
            <person name="Matveyev A.V."/>
            <person name="Serrano M.G."/>
            <person name="Alves J.M."/>
            <person name="Parikh H."/>
            <person name="Huang B."/>
            <person name="Lee V."/>
            <person name="Espinosa-Alvarez O."/>
            <person name="Ortiz P.A."/>
            <person name="Costa-Martins A.G."/>
            <person name="Teixeira M.M."/>
            <person name="Buck G.A."/>
        </authorList>
    </citation>
    <scope>NUCLEOTIDE SEQUENCE [LARGE SCALE GENOMIC DNA]</scope>
    <source>
        <strain evidence="3 4">025E</strain>
    </source>
</reference>
<dbReference type="RefSeq" id="XP_029224675.1">
    <property type="nucleotide sequence ID" value="XM_029375206.1"/>
</dbReference>
<dbReference type="OrthoDB" id="444255at2759"/>
<gene>
    <name evidence="3" type="ORF">Tco025E_08356</name>
</gene>
<feature type="region of interest" description="Disordered" evidence="1">
    <location>
        <begin position="145"/>
        <end position="173"/>
    </location>
</feature>
<dbReference type="PANTHER" id="PTHR43404:SF1">
    <property type="entry name" value="MNN4P"/>
    <property type="match status" value="1"/>
</dbReference>
<organism evidence="3 4">
    <name type="scientific">Trypanosoma conorhini</name>
    <dbReference type="NCBI Taxonomy" id="83891"/>
    <lineage>
        <taxon>Eukaryota</taxon>
        <taxon>Discoba</taxon>
        <taxon>Euglenozoa</taxon>
        <taxon>Kinetoplastea</taxon>
        <taxon>Metakinetoplastina</taxon>
        <taxon>Trypanosomatida</taxon>
        <taxon>Trypanosomatidae</taxon>
        <taxon>Trypanosoma</taxon>
    </lineage>
</organism>
<evidence type="ECO:0000313" key="4">
    <source>
        <dbReference type="Proteomes" id="UP000284403"/>
    </source>
</evidence>
<keyword evidence="4" id="KW-1185">Reference proteome</keyword>
<accession>A0A3S5IQV2</accession>
<evidence type="ECO:0000259" key="2">
    <source>
        <dbReference type="Pfam" id="PF04991"/>
    </source>
</evidence>
<dbReference type="InterPro" id="IPR052942">
    <property type="entry name" value="LPS_cholinephosphotransferase"/>
</dbReference>
<proteinExistence type="predicted"/>
<dbReference type="PANTHER" id="PTHR43404">
    <property type="entry name" value="LIPOPOLYSACCHARIDE CHOLINEPHOSPHOTRANSFERASE LICD"/>
    <property type="match status" value="1"/>
</dbReference>
<sequence length="413" mass="45618">MRPSPRVLAASLPHVAVFRPHIHSSPCAICDAAAEASQGTRGVPPPSGFPPPTSSTSARVVTRLVVGPPGSGWPTTVERRREGLKIWLQRQGEWDEGRCGVNVSHLQKCWEAFCDPTRTPTKDDIAGTVDFLDQFCEVKLEAAPTATPSASHSMPQAREQPQPQNLVSGNASHAKEESENAFLTRIQTSMSAPADIERQGIFQRTLLDFREVANNNNLPFFLCCGTALGAHREGFFIPHDKDIDVGVFYEDLQRLGGAVEGDAQSAVISLLSQVALDGHFVLLDVCGTVEKGLELRFLHHETRVALDLNVYYPPLAEDAELVAQCGPFIWTASHYEAAASRRHGMYRYRHAPFREALIRLPFCDPAAGSRAEGFFVPPTSYLLEYFGVGWRTPREYTYTEALQNGEYKNIVEE</sequence>
<feature type="compositionally biased region" description="Polar residues" evidence="1">
    <location>
        <begin position="159"/>
        <end position="171"/>
    </location>
</feature>
<feature type="domain" description="LicD/FKTN/FKRP nucleotidyltransferase" evidence="2">
    <location>
        <begin position="214"/>
        <end position="255"/>
    </location>
</feature>